<dbReference type="HOGENOM" id="CLU_2154958_0_0_0"/>
<gene>
    <name evidence="8" type="ORF">JonanDRAFT_1185</name>
</gene>
<protein>
    <submittedName>
        <fullName evidence="8">Periplasmic component of amino acid ABC-type transporter/signal transduction system</fullName>
    </submittedName>
</protein>
<dbReference type="InterPro" id="IPR001638">
    <property type="entry name" value="Solute-binding_3/MltF_N"/>
</dbReference>
<evidence type="ECO:0000256" key="3">
    <source>
        <dbReference type="ARBA" id="ARBA00022729"/>
    </source>
</evidence>
<evidence type="ECO:0000256" key="5">
    <source>
        <dbReference type="SAM" id="SignalP"/>
    </source>
</evidence>
<feature type="chain" id="PRO_5003540912" evidence="5">
    <location>
        <begin position="23"/>
        <end position="250"/>
    </location>
</feature>
<reference evidence="8 9" key="1">
    <citation type="submission" date="2011-11" db="EMBL/GenBank/DDBJ databases">
        <title>The Noncontiguous Finished genome of Jonquetella anthropi DSM 22815.</title>
        <authorList>
            <consortium name="US DOE Joint Genome Institute (JGI-PGF)"/>
            <person name="Lucas S."/>
            <person name="Copeland A."/>
            <person name="Lapidus A."/>
            <person name="Glavina del Rio T."/>
            <person name="Dalin E."/>
            <person name="Tice H."/>
            <person name="Bruce D."/>
            <person name="Goodwin L."/>
            <person name="Pitluck S."/>
            <person name="Peters L."/>
            <person name="Mikhailova N."/>
            <person name="Held B."/>
            <person name="Kyrpides N."/>
            <person name="Mavromatis K."/>
            <person name="Ivanova N."/>
            <person name="Markowitz V."/>
            <person name="Cheng J.-F."/>
            <person name="Hugenholtz P."/>
            <person name="Woyke T."/>
            <person name="Wu D."/>
            <person name="Gronow S."/>
            <person name="Wellnitz S."/>
            <person name="Brambilla E."/>
            <person name="Klenk H.-P."/>
            <person name="Eisen J.A."/>
        </authorList>
    </citation>
    <scope>NUCLEOTIDE SEQUENCE [LARGE SCALE GENOMIC DNA]</scope>
    <source>
        <strain evidence="8 9">DSM 22815</strain>
    </source>
</reference>
<dbReference type="CDD" id="cd00999">
    <property type="entry name" value="PBP2_ArtJ"/>
    <property type="match status" value="1"/>
</dbReference>
<keyword evidence="3 5" id="KW-0732">Signal</keyword>
<evidence type="ECO:0000313" key="8">
    <source>
        <dbReference type="EMBL" id="EHM13551.1"/>
    </source>
</evidence>
<dbReference type="GO" id="GO:0015276">
    <property type="term" value="F:ligand-gated monoatomic ion channel activity"/>
    <property type="evidence" value="ECO:0007669"/>
    <property type="project" value="InterPro"/>
</dbReference>
<evidence type="ECO:0000259" key="7">
    <source>
        <dbReference type="SMART" id="SM00079"/>
    </source>
</evidence>
<dbReference type="GO" id="GO:0016020">
    <property type="term" value="C:membrane"/>
    <property type="evidence" value="ECO:0007669"/>
    <property type="project" value="InterPro"/>
</dbReference>
<proteinExistence type="inferred from homology"/>
<dbReference type="InterPro" id="IPR001320">
    <property type="entry name" value="Iontro_rcpt_C"/>
</dbReference>
<dbReference type="PANTHER" id="PTHR35936:SF17">
    <property type="entry name" value="ARGININE-BINDING EXTRACELLULAR PROTEIN ARTP"/>
    <property type="match status" value="1"/>
</dbReference>
<dbReference type="InterPro" id="IPR018313">
    <property type="entry name" value="SBP_3_CS"/>
</dbReference>
<dbReference type="SUPFAM" id="SSF53850">
    <property type="entry name" value="Periplasmic binding protein-like II"/>
    <property type="match status" value="1"/>
</dbReference>
<dbReference type="SMART" id="SM00079">
    <property type="entry name" value="PBPe"/>
    <property type="match status" value="1"/>
</dbReference>
<dbReference type="PANTHER" id="PTHR35936">
    <property type="entry name" value="MEMBRANE-BOUND LYTIC MUREIN TRANSGLYCOSYLASE F"/>
    <property type="match status" value="1"/>
</dbReference>
<organism evidence="8 9">
    <name type="scientific">Jonquetella anthropi DSM 22815</name>
    <dbReference type="NCBI Taxonomy" id="885272"/>
    <lineage>
        <taxon>Bacteria</taxon>
        <taxon>Thermotogati</taxon>
        <taxon>Synergistota</taxon>
        <taxon>Synergistia</taxon>
        <taxon>Synergistales</taxon>
        <taxon>Dethiosulfovibrionaceae</taxon>
        <taxon>Jonquetella</taxon>
    </lineage>
</organism>
<dbReference type="PROSITE" id="PS01039">
    <property type="entry name" value="SBP_BACTERIAL_3"/>
    <property type="match status" value="1"/>
</dbReference>
<dbReference type="Gene3D" id="3.40.190.10">
    <property type="entry name" value="Periplasmic binding protein-like II"/>
    <property type="match status" value="2"/>
</dbReference>
<dbReference type="GO" id="GO:0030313">
    <property type="term" value="C:cell envelope"/>
    <property type="evidence" value="ECO:0007669"/>
    <property type="project" value="UniProtKB-SubCell"/>
</dbReference>
<dbReference type="AlphaFoldDB" id="H0ULR0"/>
<dbReference type="STRING" id="885272.JonanDRAFT_1185"/>
<dbReference type="Pfam" id="PF00497">
    <property type="entry name" value="SBP_bac_3"/>
    <property type="match status" value="1"/>
</dbReference>
<dbReference type="eggNOG" id="COG0834">
    <property type="taxonomic scope" value="Bacteria"/>
</dbReference>
<dbReference type="Proteomes" id="UP000003806">
    <property type="component" value="Chromosome"/>
</dbReference>
<dbReference type="SMART" id="SM00062">
    <property type="entry name" value="PBPb"/>
    <property type="match status" value="1"/>
</dbReference>
<evidence type="ECO:0000256" key="1">
    <source>
        <dbReference type="ARBA" id="ARBA00004196"/>
    </source>
</evidence>
<feature type="domain" description="Ionotropic glutamate receptor C-terminal" evidence="7">
    <location>
        <begin position="30"/>
        <end position="250"/>
    </location>
</feature>
<evidence type="ECO:0000256" key="2">
    <source>
        <dbReference type="ARBA" id="ARBA00010333"/>
    </source>
</evidence>
<comment type="similarity">
    <text evidence="2 4">Belongs to the bacterial solute-binding protein 3 family.</text>
</comment>
<accession>H0ULR0</accession>
<dbReference type="InterPro" id="IPR037297">
    <property type="entry name" value="ArtJ_PBP2"/>
</dbReference>
<sequence>MKKLGSALVLLAAAVLGSSAWGASVMDKGEIVVGTESTFPPFEFLSPDGKLQGYDVDLAEAIGQKLGKKVVWRDMSFDALIPSLLTGKIDLIAAGMSASPERAKRVGFSDVYYRATSVVVIAAGSPIKSLADLQGKTMAVQLGTIQETFLRGQPGVSVRAYQKYDDCLREVVLGRADGAMMDETVAGEFLKQADFAGKIVSAFTQAAGESGQALAMPKGDETFISAVNKALAELKQEGFLQALSDKWIKK</sequence>
<evidence type="ECO:0000259" key="6">
    <source>
        <dbReference type="SMART" id="SM00062"/>
    </source>
</evidence>
<feature type="signal peptide" evidence="5">
    <location>
        <begin position="1"/>
        <end position="22"/>
    </location>
</feature>
<dbReference type="EMBL" id="CM001376">
    <property type="protein sequence ID" value="EHM13551.1"/>
    <property type="molecule type" value="Genomic_DNA"/>
</dbReference>
<comment type="subcellular location">
    <subcellularLocation>
        <location evidence="1">Cell envelope</location>
    </subcellularLocation>
</comment>
<name>H0ULR0_9BACT</name>
<feature type="domain" description="Solute-binding protein family 3/N-terminal" evidence="6">
    <location>
        <begin position="30"/>
        <end position="250"/>
    </location>
</feature>
<keyword evidence="9" id="KW-1185">Reference proteome</keyword>
<evidence type="ECO:0000256" key="4">
    <source>
        <dbReference type="RuleBase" id="RU003744"/>
    </source>
</evidence>
<evidence type="ECO:0000313" key="9">
    <source>
        <dbReference type="Proteomes" id="UP000003806"/>
    </source>
</evidence>